<dbReference type="Proteomes" id="UP000717752">
    <property type="component" value="Unassembled WGS sequence"/>
</dbReference>
<dbReference type="InterPro" id="IPR012341">
    <property type="entry name" value="6hp_glycosidase-like_sf"/>
</dbReference>
<evidence type="ECO:0000259" key="1">
    <source>
        <dbReference type="Pfam" id="PF04685"/>
    </source>
</evidence>
<dbReference type="SUPFAM" id="SSF48208">
    <property type="entry name" value="Six-hairpin glycosidases"/>
    <property type="match status" value="1"/>
</dbReference>
<name>A0ABS7GTJ0_9HYPH</name>
<proteinExistence type="predicted"/>
<dbReference type="Pfam" id="PF04685">
    <property type="entry name" value="DUF608"/>
    <property type="match status" value="1"/>
</dbReference>
<dbReference type="InterPro" id="IPR008928">
    <property type="entry name" value="6-hairpin_glycosidase_sf"/>
</dbReference>
<keyword evidence="3" id="KW-1185">Reference proteome</keyword>
<dbReference type="Gene3D" id="1.50.10.10">
    <property type="match status" value="1"/>
</dbReference>
<accession>A0ABS7GTJ0</accession>
<sequence length="580" mass="64409">MTNLRVKPRLLIPLADGQLVSEKPVLLPFMAPRLQGDCWPDGRIEISVWGCGKIATLTFGGWRGPFTYAPNRVETDDGGLYVAQSAPALFLKGARLQTLVPSQRCAWWGSKGKREPVERLGERRIARTGWGVVIAEQRPGGIFLSAGASSEEAIKAFDLAQEDVIAEANAYVARCDEMPEASPLMRSMISQSLHAALSSIRQNEHGGFGGLAAGQAYSAPARTYYRDGYWTLQALLERAPDAVRSQIELLARGIQPDGEAPSGVILTGPAQAEEWEKVRRSHPQIKEEHLRPGDWWSDHFDSPLFFILTIGDYIRTTGDSSPLTVHWDKVIAIFDRYCGLDRAGNGLPVKPRHDRDWADNVFRHGYVSYDIGLWIGALDVIAAYSGTIDGNIAAKAAATAKKARASIDDVLLQAGGAYADYGEKHDFVEDHLTLDSLTLLRYRAVSAERARTVLAKVEAVLETRNNASQPYGDWGVMCAFPPFKRQKDTRSKSAFRYRYHNGSDWPYLSGLYAEQRLIHDLSDAEYPLLRWWETCLEEGWMGAVEYFAPPWGRGSLLQGWSSMPAMAALAHRHKLRPPLA</sequence>
<gene>
    <name evidence="2" type="ORF">JNB85_10860</name>
</gene>
<dbReference type="RefSeq" id="WP_220334329.1">
    <property type="nucleotide sequence ID" value="NZ_JAEUAK010000003.1"/>
</dbReference>
<reference evidence="2 3" key="1">
    <citation type="journal article" date="2021" name="MBio">
        <title>Poor Competitiveness of Bradyrhizobium in Pigeon Pea Root Colonization in Indian Soils.</title>
        <authorList>
            <person name="Chalasani D."/>
            <person name="Basu A."/>
            <person name="Pullabhotla S.V.S.R.N."/>
            <person name="Jorrin B."/>
            <person name="Neal A.L."/>
            <person name="Poole P.S."/>
            <person name="Podile A.R."/>
            <person name="Tkacz A."/>
        </authorList>
    </citation>
    <scope>NUCLEOTIDE SEQUENCE [LARGE SCALE GENOMIC DNA]</scope>
    <source>
        <strain evidence="2 3">HU56</strain>
    </source>
</reference>
<dbReference type="InterPro" id="IPR006775">
    <property type="entry name" value="GH116_catalytic"/>
</dbReference>
<feature type="domain" description="Glycosyl-hydrolase family 116 catalytic region" evidence="1">
    <location>
        <begin position="301"/>
        <end position="437"/>
    </location>
</feature>
<organism evidence="2 3">
    <name type="scientific">Rhizobium mesosinicum</name>
    <dbReference type="NCBI Taxonomy" id="335017"/>
    <lineage>
        <taxon>Bacteria</taxon>
        <taxon>Pseudomonadati</taxon>
        <taxon>Pseudomonadota</taxon>
        <taxon>Alphaproteobacteria</taxon>
        <taxon>Hyphomicrobiales</taxon>
        <taxon>Rhizobiaceae</taxon>
        <taxon>Rhizobium/Agrobacterium group</taxon>
        <taxon>Rhizobium</taxon>
    </lineage>
</organism>
<protein>
    <submittedName>
        <fullName evidence="2">Glycogen debranching protein</fullName>
    </submittedName>
</protein>
<evidence type="ECO:0000313" key="3">
    <source>
        <dbReference type="Proteomes" id="UP000717752"/>
    </source>
</evidence>
<evidence type="ECO:0000313" key="2">
    <source>
        <dbReference type="EMBL" id="MBW9052916.1"/>
    </source>
</evidence>
<dbReference type="EMBL" id="JAEUAK010000003">
    <property type="protein sequence ID" value="MBW9052916.1"/>
    <property type="molecule type" value="Genomic_DNA"/>
</dbReference>
<comment type="caution">
    <text evidence="2">The sequence shown here is derived from an EMBL/GenBank/DDBJ whole genome shotgun (WGS) entry which is preliminary data.</text>
</comment>